<gene>
    <name evidence="1" type="ORF">SAE01_22230</name>
</gene>
<name>A0A512BCZ0_9BACT</name>
<reference evidence="1 2" key="1">
    <citation type="submission" date="2019-07" db="EMBL/GenBank/DDBJ databases">
        <title>Whole genome shotgun sequence of Segetibacter aerophilus NBRC 106135.</title>
        <authorList>
            <person name="Hosoyama A."/>
            <person name="Uohara A."/>
            <person name="Ohji S."/>
            <person name="Ichikawa N."/>
        </authorList>
    </citation>
    <scope>NUCLEOTIDE SEQUENCE [LARGE SCALE GENOMIC DNA]</scope>
    <source>
        <strain evidence="1 2">NBRC 106135</strain>
    </source>
</reference>
<sequence length="119" mass="14011">MGNKRAVIINKYRDRDVDFMRLLEFHLSKKNYSINSLEDFDEALELIEIEMPEIIFLISYGTDDHEPALRNKVNSIKDYQPLIKASRFADAPTAPGDEGDLSDEFRKLFRYIKSFFKRD</sequence>
<evidence type="ECO:0000313" key="1">
    <source>
        <dbReference type="EMBL" id="GEO09727.1"/>
    </source>
</evidence>
<accession>A0A512BCZ0</accession>
<evidence type="ECO:0000313" key="2">
    <source>
        <dbReference type="Proteomes" id="UP000321513"/>
    </source>
</evidence>
<proteinExistence type="predicted"/>
<organism evidence="1 2">
    <name type="scientific">Segetibacter aerophilus</name>
    <dbReference type="NCBI Taxonomy" id="670293"/>
    <lineage>
        <taxon>Bacteria</taxon>
        <taxon>Pseudomonadati</taxon>
        <taxon>Bacteroidota</taxon>
        <taxon>Chitinophagia</taxon>
        <taxon>Chitinophagales</taxon>
        <taxon>Chitinophagaceae</taxon>
        <taxon>Segetibacter</taxon>
    </lineage>
</organism>
<comment type="caution">
    <text evidence="1">The sequence shown here is derived from an EMBL/GenBank/DDBJ whole genome shotgun (WGS) entry which is preliminary data.</text>
</comment>
<keyword evidence="2" id="KW-1185">Reference proteome</keyword>
<protein>
    <recommendedName>
        <fullName evidence="3">Response regulatory domain-containing protein</fullName>
    </recommendedName>
</protein>
<evidence type="ECO:0008006" key="3">
    <source>
        <dbReference type="Google" id="ProtNLM"/>
    </source>
</evidence>
<dbReference type="EMBL" id="BJYT01000007">
    <property type="protein sequence ID" value="GEO09727.1"/>
    <property type="molecule type" value="Genomic_DNA"/>
</dbReference>
<dbReference type="RefSeq" id="WP_147203839.1">
    <property type="nucleotide sequence ID" value="NZ_BJYT01000007.1"/>
</dbReference>
<dbReference type="AlphaFoldDB" id="A0A512BCZ0"/>
<dbReference type="Proteomes" id="UP000321513">
    <property type="component" value="Unassembled WGS sequence"/>
</dbReference>